<evidence type="ECO:0000313" key="2">
    <source>
        <dbReference type="Proteomes" id="UP000032214"/>
    </source>
</evidence>
<dbReference type="Proteomes" id="UP000032214">
    <property type="component" value="Unassembled WGS sequence"/>
</dbReference>
<gene>
    <name evidence="1" type="ORF">J120_03070</name>
</gene>
<organism evidence="1 2">
    <name type="scientific">candidate division TM6 bacterium JCVI TM6SC1</name>
    <dbReference type="NCBI Taxonomy" id="1306947"/>
    <lineage>
        <taxon>Bacteria</taxon>
        <taxon>Candidatus Babelota</taxon>
        <taxon>Vermiphilus</taxon>
    </lineage>
</organism>
<proteinExistence type="predicted"/>
<sequence>MNLCSKSDILVIITLLQHFYQQEAPMVSKHLALALLTVGTVAQGQVRLETHIDINQPRLDYVRTIDIEPVLDKGQSVEVFADHVGRVTAHLLDQDDNKVTVMYTVEYKDSDNDAYRVIANPTLVTKLGKSGQLTIGYDNSVVQESEYIKVAITAHEAK</sequence>
<name>A0A0D2GPJ8_9BACT</name>
<comment type="caution">
    <text evidence="1">The sequence shown here is derived from an EMBL/GenBank/DDBJ whole genome shotgun (WGS) entry which is preliminary data.</text>
</comment>
<dbReference type="EMBL" id="ARQD01000002">
    <property type="protein sequence ID" value="KIX85269.1"/>
    <property type="molecule type" value="Genomic_DNA"/>
</dbReference>
<dbReference type="AlphaFoldDB" id="A0A0D2GPJ8"/>
<keyword evidence="2" id="KW-1185">Reference proteome</keyword>
<reference evidence="1 2" key="1">
    <citation type="journal article" date="2013" name="Proc. Natl. Acad. Sci. U.S.A.">
        <title>Candidate phylum TM6 genome recovered from a hospital sink biofilm provides genomic insights into this uncultivated phylum.</title>
        <authorList>
            <person name="McLean J.S."/>
            <person name="Lombardo M.J."/>
            <person name="Badger J.H."/>
            <person name="Edlund A."/>
            <person name="Novotny M."/>
            <person name="Yee-Greenbaum J."/>
            <person name="Vyahhi N."/>
            <person name="Hall A.P."/>
            <person name="Yang Y."/>
            <person name="Dupont C.L."/>
            <person name="Ziegler M.G."/>
            <person name="Chitsaz H."/>
            <person name="Allen A.E."/>
            <person name="Yooseph S."/>
            <person name="Tesler G."/>
            <person name="Pevzner P.A."/>
            <person name="Friedman R.M."/>
            <person name="Nealson K.H."/>
            <person name="Venter J.C."/>
            <person name="Lasken R.S."/>
        </authorList>
    </citation>
    <scope>NUCLEOTIDE SEQUENCE [LARGE SCALE GENOMIC DNA]</scope>
    <source>
        <strain evidence="1 2">TM6SC1</strain>
    </source>
</reference>
<evidence type="ECO:0000313" key="1">
    <source>
        <dbReference type="EMBL" id="KIX85269.1"/>
    </source>
</evidence>
<protein>
    <submittedName>
        <fullName evidence="1">Uncharacterized protein</fullName>
    </submittedName>
</protein>
<accession>A0A0D2GPJ8</accession>